<gene>
    <name evidence="1" type="ORF">PsorP6_012955</name>
</gene>
<accession>A0ACC0WIL6</accession>
<keyword evidence="2" id="KW-1185">Reference proteome</keyword>
<name>A0ACC0WIL6_9STRA</name>
<sequence>MARKELQNLRAEREQGRDMITAIVKQRDMYLGYKILEGDAAISSGTQESAALIEKPSSRHGSVDVGMEKKLREVQMEFDDYKMEKQSNVKLLQEALEQERRKCSELRLAQMQAQVETTCRKERYEASEERCKNLENELVRLRSKANLYRSLILQHQQMVANTEAKLEESTSRLQSLAVDEYSAVREAEFLREKMK</sequence>
<evidence type="ECO:0000313" key="1">
    <source>
        <dbReference type="EMBL" id="KAI9917930.1"/>
    </source>
</evidence>
<protein>
    <submittedName>
        <fullName evidence="1">Uncharacterized protein</fullName>
    </submittedName>
</protein>
<proteinExistence type="predicted"/>
<organism evidence="1 2">
    <name type="scientific">Peronosclerospora sorghi</name>
    <dbReference type="NCBI Taxonomy" id="230839"/>
    <lineage>
        <taxon>Eukaryota</taxon>
        <taxon>Sar</taxon>
        <taxon>Stramenopiles</taxon>
        <taxon>Oomycota</taxon>
        <taxon>Peronosporomycetes</taxon>
        <taxon>Peronosporales</taxon>
        <taxon>Peronosporaceae</taxon>
        <taxon>Peronosclerospora</taxon>
    </lineage>
</organism>
<dbReference type="Proteomes" id="UP001163321">
    <property type="component" value="Chromosome 13"/>
</dbReference>
<evidence type="ECO:0000313" key="2">
    <source>
        <dbReference type="Proteomes" id="UP001163321"/>
    </source>
</evidence>
<comment type="caution">
    <text evidence="1">The sequence shown here is derived from an EMBL/GenBank/DDBJ whole genome shotgun (WGS) entry which is preliminary data.</text>
</comment>
<reference evidence="1 2" key="1">
    <citation type="journal article" date="2022" name="bioRxiv">
        <title>The genome of the oomycete Peronosclerospora sorghi, a cosmopolitan pathogen of maize and sorghum, is inflated with dispersed pseudogenes.</title>
        <authorList>
            <person name="Fletcher K."/>
            <person name="Martin F."/>
            <person name="Isakeit T."/>
            <person name="Cavanaugh K."/>
            <person name="Magill C."/>
            <person name="Michelmore R."/>
        </authorList>
    </citation>
    <scope>NUCLEOTIDE SEQUENCE [LARGE SCALE GENOMIC DNA]</scope>
    <source>
        <strain evidence="1">P6</strain>
    </source>
</reference>
<dbReference type="EMBL" id="CM047592">
    <property type="protein sequence ID" value="KAI9917930.1"/>
    <property type="molecule type" value="Genomic_DNA"/>
</dbReference>